<evidence type="ECO:0000256" key="2">
    <source>
        <dbReference type="ARBA" id="ARBA00022448"/>
    </source>
</evidence>
<dbReference type="EMBL" id="RXHU01000007">
    <property type="protein sequence ID" value="RTE11482.1"/>
    <property type="molecule type" value="Genomic_DNA"/>
</dbReference>
<keyword evidence="5 7" id="KW-1133">Transmembrane helix</keyword>
<dbReference type="AlphaFoldDB" id="A0A3S0CDH9"/>
<dbReference type="PANTHER" id="PTHR43744">
    <property type="entry name" value="ABC TRANSPORTER PERMEASE PROTEIN MG189-RELATED-RELATED"/>
    <property type="match status" value="1"/>
</dbReference>
<evidence type="ECO:0000256" key="1">
    <source>
        <dbReference type="ARBA" id="ARBA00004651"/>
    </source>
</evidence>
<dbReference type="Proteomes" id="UP000276128">
    <property type="component" value="Unassembled WGS sequence"/>
</dbReference>
<reference evidence="9 10" key="1">
    <citation type="submission" date="2018-12" db="EMBL/GenBank/DDBJ databases">
        <title>Bacillus ochoae sp. nov., Paenibacillus whitsoniae sp. nov., Paenibacillus spiritus sp. nov. Isolated from the Mars Exploration Rover during spacecraft assembly.</title>
        <authorList>
            <person name="Seuylemezian A."/>
            <person name="Vaishampayan P."/>
        </authorList>
    </citation>
    <scope>NUCLEOTIDE SEQUENCE [LARGE SCALE GENOMIC DNA]</scope>
    <source>
        <strain evidence="9 10">MER 54</strain>
    </source>
</reference>
<comment type="caution">
    <text evidence="9">The sequence shown here is derived from an EMBL/GenBank/DDBJ whole genome shotgun (WGS) entry which is preliminary data.</text>
</comment>
<dbReference type="OrthoDB" id="9810086at2"/>
<sequence>MKKSNRLFDSFIYLILVVIFLFIAFPFAYILFSSFSTKTEFLTRGFFLFPHDWTMNSYGYLLLNANFVRSYGNTFIITIGGTAISLFFTILMAYGLSKVWLRGRKTMNMLVLITMIFNGGLIPTYLVVRQLHLINSYWALFLTGAIFPFLLILMRSFFSNIPAELEEAARMDGCGEWRLLYTIIVPLSMPSLVTIGLMYGVARWNDYFQAVLYLNDANKWPIQTFLRQFLLDSDTGMLTSVGGFEYGPPVKMAAVVATALPLLICYPFLQKYFNKGMMVGSVKG</sequence>
<evidence type="ECO:0000313" key="9">
    <source>
        <dbReference type="EMBL" id="RTE11482.1"/>
    </source>
</evidence>
<protein>
    <submittedName>
        <fullName evidence="9">Carbohydrate ABC transporter permease</fullName>
    </submittedName>
</protein>
<comment type="subcellular location">
    <subcellularLocation>
        <location evidence="1 7">Cell membrane</location>
        <topology evidence="1 7">Multi-pass membrane protein</topology>
    </subcellularLocation>
</comment>
<dbReference type="PROSITE" id="PS50928">
    <property type="entry name" value="ABC_TM1"/>
    <property type="match status" value="1"/>
</dbReference>
<accession>A0A3S0CDH9</accession>
<feature type="transmembrane region" description="Helical" evidence="7">
    <location>
        <begin position="134"/>
        <end position="158"/>
    </location>
</feature>
<evidence type="ECO:0000256" key="5">
    <source>
        <dbReference type="ARBA" id="ARBA00022989"/>
    </source>
</evidence>
<keyword evidence="4 7" id="KW-0812">Transmembrane</keyword>
<gene>
    <name evidence="9" type="ORF">EJQ19_01415</name>
</gene>
<feature type="transmembrane region" description="Helical" evidence="7">
    <location>
        <begin position="109"/>
        <end position="128"/>
    </location>
</feature>
<comment type="similarity">
    <text evidence="7">Belongs to the binding-protein-dependent transport system permease family.</text>
</comment>
<evidence type="ECO:0000256" key="4">
    <source>
        <dbReference type="ARBA" id="ARBA00022692"/>
    </source>
</evidence>
<feature type="transmembrane region" description="Helical" evidence="7">
    <location>
        <begin position="250"/>
        <end position="269"/>
    </location>
</feature>
<dbReference type="GO" id="GO:0005886">
    <property type="term" value="C:plasma membrane"/>
    <property type="evidence" value="ECO:0007669"/>
    <property type="project" value="UniProtKB-SubCell"/>
</dbReference>
<organism evidence="9 10">
    <name type="scientific">Paenibacillus whitsoniae</name>
    <dbReference type="NCBI Taxonomy" id="2496558"/>
    <lineage>
        <taxon>Bacteria</taxon>
        <taxon>Bacillati</taxon>
        <taxon>Bacillota</taxon>
        <taxon>Bacilli</taxon>
        <taxon>Bacillales</taxon>
        <taxon>Paenibacillaceae</taxon>
        <taxon>Paenibacillus</taxon>
    </lineage>
</organism>
<name>A0A3S0CDH9_9BACL</name>
<dbReference type="InterPro" id="IPR035906">
    <property type="entry name" value="MetI-like_sf"/>
</dbReference>
<feature type="transmembrane region" description="Helical" evidence="7">
    <location>
        <begin position="12"/>
        <end position="32"/>
    </location>
</feature>
<dbReference type="GO" id="GO:0055085">
    <property type="term" value="P:transmembrane transport"/>
    <property type="evidence" value="ECO:0007669"/>
    <property type="project" value="InterPro"/>
</dbReference>
<dbReference type="Gene3D" id="1.10.3720.10">
    <property type="entry name" value="MetI-like"/>
    <property type="match status" value="1"/>
</dbReference>
<feature type="domain" description="ABC transmembrane type-1" evidence="8">
    <location>
        <begin position="71"/>
        <end position="269"/>
    </location>
</feature>
<proteinExistence type="inferred from homology"/>
<feature type="transmembrane region" description="Helical" evidence="7">
    <location>
        <begin position="75"/>
        <end position="97"/>
    </location>
</feature>
<keyword evidence="2 7" id="KW-0813">Transport</keyword>
<evidence type="ECO:0000256" key="3">
    <source>
        <dbReference type="ARBA" id="ARBA00022475"/>
    </source>
</evidence>
<dbReference type="CDD" id="cd06261">
    <property type="entry name" value="TM_PBP2"/>
    <property type="match status" value="1"/>
</dbReference>
<dbReference type="InterPro" id="IPR000515">
    <property type="entry name" value="MetI-like"/>
</dbReference>
<dbReference type="RefSeq" id="WP_126139428.1">
    <property type="nucleotide sequence ID" value="NZ_RXHU01000007.1"/>
</dbReference>
<evidence type="ECO:0000256" key="7">
    <source>
        <dbReference type="RuleBase" id="RU363032"/>
    </source>
</evidence>
<keyword evidence="10" id="KW-1185">Reference proteome</keyword>
<evidence type="ECO:0000313" key="10">
    <source>
        <dbReference type="Proteomes" id="UP000276128"/>
    </source>
</evidence>
<feature type="transmembrane region" description="Helical" evidence="7">
    <location>
        <begin position="179"/>
        <end position="202"/>
    </location>
</feature>
<dbReference type="Pfam" id="PF00528">
    <property type="entry name" value="BPD_transp_1"/>
    <property type="match status" value="1"/>
</dbReference>
<dbReference type="SUPFAM" id="SSF161098">
    <property type="entry name" value="MetI-like"/>
    <property type="match status" value="1"/>
</dbReference>
<evidence type="ECO:0000256" key="6">
    <source>
        <dbReference type="ARBA" id="ARBA00023136"/>
    </source>
</evidence>
<dbReference type="PANTHER" id="PTHR43744:SF9">
    <property type="entry name" value="POLYGALACTURONAN_RHAMNOGALACTURONAN TRANSPORT SYSTEM PERMEASE PROTEIN YTCP"/>
    <property type="match status" value="1"/>
</dbReference>
<keyword evidence="3" id="KW-1003">Cell membrane</keyword>
<evidence type="ECO:0000259" key="8">
    <source>
        <dbReference type="PROSITE" id="PS50928"/>
    </source>
</evidence>
<keyword evidence="6 7" id="KW-0472">Membrane</keyword>